<gene>
    <name evidence="2" type="ORF">C8J26_3883</name>
</gene>
<evidence type="ECO:0000313" key="3">
    <source>
        <dbReference type="Proteomes" id="UP000244189"/>
    </source>
</evidence>
<dbReference type="GO" id="GO:0016757">
    <property type="term" value="F:glycosyltransferase activity"/>
    <property type="evidence" value="ECO:0007669"/>
    <property type="project" value="TreeGrafter"/>
</dbReference>
<evidence type="ECO:0000313" key="2">
    <source>
        <dbReference type="EMBL" id="PTQ58283.1"/>
    </source>
</evidence>
<dbReference type="PANTHER" id="PTHR12526">
    <property type="entry name" value="GLYCOSYLTRANSFERASE"/>
    <property type="match status" value="1"/>
</dbReference>
<dbReference type="InterPro" id="IPR028098">
    <property type="entry name" value="Glyco_trans_4-like_N"/>
</dbReference>
<keyword evidence="2" id="KW-0808">Transferase</keyword>
<reference evidence="2 3" key="1">
    <citation type="submission" date="2018-04" db="EMBL/GenBank/DDBJ databases">
        <title>Genomic Encyclopedia of Type Strains, Phase III (KMG-III): the genomes of soil and plant-associated and newly described type strains.</title>
        <authorList>
            <person name="Whitman W."/>
        </authorList>
    </citation>
    <scope>NUCLEOTIDE SEQUENCE [LARGE SCALE GENOMIC DNA]</scope>
    <source>
        <strain evidence="2 3">MA101b</strain>
    </source>
</reference>
<dbReference type="Proteomes" id="UP000244189">
    <property type="component" value="Unassembled WGS sequence"/>
</dbReference>
<comment type="caution">
    <text evidence="2">The sequence shown here is derived from an EMBL/GenBank/DDBJ whole genome shotgun (WGS) entry which is preliminary data.</text>
</comment>
<accession>A0A2T5GG49</accession>
<dbReference type="PANTHER" id="PTHR12526:SF636">
    <property type="entry name" value="BLL3647 PROTEIN"/>
    <property type="match status" value="1"/>
</dbReference>
<dbReference type="SUPFAM" id="SSF53756">
    <property type="entry name" value="UDP-Glycosyltransferase/glycogen phosphorylase"/>
    <property type="match status" value="1"/>
</dbReference>
<dbReference type="Gene3D" id="3.40.50.2000">
    <property type="entry name" value="Glycogen Phosphorylase B"/>
    <property type="match status" value="2"/>
</dbReference>
<feature type="domain" description="Glycosyltransferase subfamily 4-like N-terminal" evidence="1">
    <location>
        <begin position="67"/>
        <end position="203"/>
    </location>
</feature>
<protein>
    <submittedName>
        <fullName evidence="2">Glycosyltransferase involved in cell wall biosynthesis</fullName>
    </submittedName>
</protein>
<proteinExistence type="predicted"/>
<dbReference type="Pfam" id="PF13692">
    <property type="entry name" value="Glyco_trans_1_4"/>
    <property type="match status" value="1"/>
</dbReference>
<sequence length="408" mass="44850">MRLNISGENRPSVIYMCYDGILEPLGESQVVAYLEILSDTYDIHLISFEKSDDAARQDLVARMTARLEGASISWHPRRYHKRPKILSTLWDMGGAMLLAARLTRRHDARLLHARSILCAAMLYPATLIGRARLVVDIRGFWADERVDGGLIRANGPVYRVLKVIEKAMLRRADHVVTLTRASVPFLRDDPRLGQTTAPITVIPTCADLDLFSPGPDTDGSRPLTIGYVGQIGTWYMLDEMLAFFAAVRRLRLDARLLIINKNQQAMIRAALARTGIDPAAVEIAASSRDAMPAQIRRMDAGLALIRPFFSKIASAPTKLAEYLGCGVPVIGNAGCGDMVRIIEEDGVGVAMMDTGPEAIELAARALLDQLQDPELSDRCVASARRHFALDDGAARYRAIYAALINEAA</sequence>
<evidence type="ECO:0000259" key="1">
    <source>
        <dbReference type="Pfam" id="PF13579"/>
    </source>
</evidence>
<dbReference type="Pfam" id="PF13579">
    <property type="entry name" value="Glyco_trans_4_4"/>
    <property type="match status" value="1"/>
</dbReference>
<organism evidence="2 3">
    <name type="scientific">Sphingomonas aurantiaca</name>
    <dbReference type="NCBI Taxonomy" id="185949"/>
    <lineage>
        <taxon>Bacteria</taxon>
        <taxon>Pseudomonadati</taxon>
        <taxon>Pseudomonadota</taxon>
        <taxon>Alphaproteobacteria</taxon>
        <taxon>Sphingomonadales</taxon>
        <taxon>Sphingomonadaceae</taxon>
        <taxon>Sphingomonas</taxon>
    </lineage>
</organism>
<name>A0A2T5GG49_9SPHN</name>
<keyword evidence="3" id="KW-1185">Reference proteome</keyword>
<dbReference type="AlphaFoldDB" id="A0A2T5GG49"/>
<dbReference type="EMBL" id="QAOG01000009">
    <property type="protein sequence ID" value="PTQ58283.1"/>
    <property type="molecule type" value="Genomic_DNA"/>
</dbReference>